<proteinExistence type="predicted"/>
<gene>
    <name evidence="1" type="ORF">JIG36_20845</name>
</gene>
<dbReference type="Proteomes" id="UP000632138">
    <property type="component" value="Unassembled WGS sequence"/>
</dbReference>
<dbReference type="RefSeq" id="WP_203378018.1">
    <property type="nucleotide sequence ID" value="NZ_JAENHP010000006.1"/>
</dbReference>
<evidence type="ECO:0000313" key="2">
    <source>
        <dbReference type="Proteomes" id="UP000632138"/>
    </source>
</evidence>
<accession>A0ABS2ADV2</accession>
<comment type="caution">
    <text evidence="1">The sequence shown here is derived from an EMBL/GenBank/DDBJ whole genome shotgun (WGS) entry which is preliminary data.</text>
</comment>
<keyword evidence="2" id="KW-1185">Reference proteome</keyword>
<name>A0ABS2ADV2_9ACTN</name>
<reference evidence="1 2" key="1">
    <citation type="submission" date="2021-01" db="EMBL/GenBank/DDBJ databases">
        <title>Actinoplanes sp. nov. LDG1-06 isolated from lichen.</title>
        <authorList>
            <person name="Saeng-In P."/>
            <person name="Phongsopitanun W."/>
            <person name="Kanchanasin P."/>
            <person name="Yuki M."/>
            <person name="Kudo T."/>
            <person name="Ohkuma M."/>
            <person name="Tanasupawat S."/>
        </authorList>
    </citation>
    <scope>NUCLEOTIDE SEQUENCE [LARGE SCALE GENOMIC DNA]</scope>
    <source>
        <strain evidence="1 2">LDG1-06</strain>
    </source>
</reference>
<organism evidence="1 2">
    <name type="scientific">Paractinoplanes ovalisporus</name>
    <dbReference type="NCBI Taxonomy" id="2810368"/>
    <lineage>
        <taxon>Bacteria</taxon>
        <taxon>Bacillati</taxon>
        <taxon>Actinomycetota</taxon>
        <taxon>Actinomycetes</taxon>
        <taxon>Micromonosporales</taxon>
        <taxon>Micromonosporaceae</taxon>
        <taxon>Paractinoplanes</taxon>
    </lineage>
</organism>
<evidence type="ECO:0000313" key="1">
    <source>
        <dbReference type="EMBL" id="MBM2618010.1"/>
    </source>
</evidence>
<sequence>MTATQGDPMSAAYERSGRLVEDAGLMSAGCELDEFLRAGQPGRVPLRSCCIAVLLAVKGERCQSLPVERAHERTCAS</sequence>
<dbReference type="EMBL" id="JAENHP010000006">
    <property type="protein sequence ID" value="MBM2618010.1"/>
    <property type="molecule type" value="Genomic_DNA"/>
</dbReference>
<protein>
    <submittedName>
        <fullName evidence="1">Uncharacterized protein</fullName>
    </submittedName>
</protein>